<keyword evidence="3 6" id="KW-0863">Zinc-finger</keyword>
<gene>
    <name evidence="9" type="ORF">CLF_102314</name>
</gene>
<dbReference type="InterPro" id="IPR050527">
    <property type="entry name" value="Snail/Krueppel_Znf"/>
</dbReference>
<name>H2KTD6_CLOSI</name>
<dbReference type="AlphaFoldDB" id="H2KTD6"/>
<dbReference type="SMART" id="SM00355">
    <property type="entry name" value="ZnF_C2H2"/>
    <property type="match status" value="5"/>
</dbReference>
<keyword evidence="1" id="KW-0479">Metal-binding</keyword>
<evidence type="ECO:0000256" key="4">
    <source>
        <dbReference type="ARBA" id="ARBA00022833"/>
    </source>
</evidence>
<feature type="domain" description="C2H2-type" evidence="8">
    <location>
        <begin position="80"/>
        <end position="108"/>
    </location>
</feature>
<dbReference type="PROSITE" id="PS00028">
    <property type="entry name" value="ZINC_FINGER_C2H2_1"/>
    <property type="match status" value="4"/>
</dbReference>
<evidence type="ECO:0000313" key="10">
    <source>
        <dbReference type="Proteomes" id="UP000008909"/>
    </source>
</evidence>
<keyword evidence="2" id="KW-0677">Repeat</keyword>
<dbReference type="InterPro" id="IPR013087">
    <property type="entry name" value="Znf_C2H2_type"/>
</dbReference>
<feature type="domain" description="C2H2-type" evidence="8">
    <location>
        <begin position="156"/>
        <end position="184"/>
    </location>
</feature>
<dbReference type="Gene3D" id="3.30.160.60">
    <property type="entry name" value="Classic Zinc Finger"/>
    <property type="match status" value="3"/>
</dbReference>
<sequence>MAHYVVPVYFVTAFTSDTISRDGVRGKLYEKTVKNHESLGTSSNNTKGNVINQCPECSETFCQLSAALKHQTMHSSTRYFECHLCMKAFKYWRGLHCHMTTKHTGTADLKSQRTSRQQIRESEKKGNPCSECGQFFKNWRILRMHQKSVHKKETRHICDICGAASSRKSDVLRHVRQVHEEEGGHICELCNKRFSRLYGLKKHVKTLHGTHETIRN</sequence>
<proteinExistence type="predicted"/>
<keyword evidence="5" id="KW-0539">Nucleus</keyword>
<accession>H2KTD6</accession>
<feature type="domain" description="C2H2-type" evidence="8">
    <location>
        <begin position="52"/>
        <end position="79"/>
    </location>
</feature>
<evidence type="ECO:0000256" key="2">
    <source>
        <dbReference type="ARBA" id="ARBA00022737"/>
    </source>
</evidence>
<evidence type="ECO:0000256" key="6">
    <source>
        <dbReference type="PROSITE-ProRule" id="PRU00042"/>
    </source>
</evidence>
<keyword evidence="10" id="KW-1185">Reference proteome</keyword>
<feature type="domain" description="C2H2-type" evidence="8">
    <location>
        <begin position="127"/>
        <end position="155"/>
    </location>
</feature>
<dbReference type="Proteomes" id="UP000008909">
    <property type="component" value="Unassembled WGS sequence"/>
</dbReference>
<keyword evidence="4" id="KW-0862">Zinc</keyword>
<dbReference type="PANTHER" id="PTHR24388">
    <property type="entry name" value="ZINC FINGER PROTEIN"/>
    <property type="match status" value="1"/>
</dbReference>
<dbReference type="GO" id="GO:0000981">
    <property type="term" value="F:DNA-binding transcription factor activity, RNA polymerase II-specific"/>
    <property type="evidence" value="ECO:0007669"/>
    <property type="project" value="TreeGrafter"/>
</dbReference>
<evidence type="ECO:0000313" key="9">
    <source>
        <dbReference type="EMBL" id="GAA41148.1"/>
    </source>
</evidence>
<dbReference type="GO" id="GO:0008270">
    <property type="term" value="F:zinc ion binding"/>
    <property type="evidence" value="ECO:0007669"/>
    <property type="project" value="UniProtKB-KW"/>
</dbReference>
<dbReference type="GO" id="GO:0000978">
    <property type="term" value="F:RNA polymerase II cis-regulatory region sequence-specific DNA binding"/>
    <property type="evidence" value="ECO:0007669"/>
    <property type="project" value="TreeGrafter"/>
</dbReference>
<evidence type="ECO:0000256" key="1">
    <source>
        <dbReference type="ARBA" id="ARBA00022723"/>
    </source>
</evidence>
<evidence type="ECO:0000256" key="5">
    <source>
        <dbReference type="ARBA" id="ARBA00023242"/>
    </source>
</evidence>
<dbReference type="PANTHER" id="PTHR24388:SF53">
    <property type="entry name" value="CHORION TRANSCRIPTION FACTOR CF2-RELATED"/>
    <property type="match status" value="1"/>
</dbReference>
<evidence type="ECO:0000256" key="7">
    <source>
        <dbReference type="SAM" id="MobiDB-lite"/>
    </source>
</evidence>
<evidence type="ECO:0000259" key="8">
    <source>
        <dbReference type="PROSITE" id="PS50157"/>
    </source>
</evidence>
<dbReference type="SUPFAM" id="SSF57667">
    <property type="entry name" value="beta-beta-alpha zinc fingers"/>
    <property type="match status" value="3"/>
</dbReference>
<reference evidence="9" key="1">
    <citation type="journal article" date="2011" name="Genome Biol.">
        <title>The draft genome of the carcinogenic human liver fluke Clonorchis sinensis.</title>
        <authorList>
            <person name="Wang X."/>
            <person name="Chen W."/>
            <person name="Huang Y."/>
            <person name="Sun J."/>
            <person name="Men J."/>
            <person name="Liu H."/>
            <person name="Luo F."/>
            <person name="Guo L."/>
            <person name="Lv X."/>
            <person name="Deng C."/>
            <person name="Zhou C."/>
            <person name="Fan Y."/>
            <person name="Li X."/>
            <person name="Huang L."/>
            <person name="Hu Y."/>
            <person name="Liang C."/>
            <person name="Hu X."/>
            <person name="Xu J."/>
            <person name="Yu X."/>
        </authorList>
    </citation>
    <scope>NUCLEOTIDE SEQUENCE [LARGE SCALE GENOMIC DNA]</scope>
    <source>
        <strain evidence="9">Henan</strain>
    </source>
</reference>
<dbReference type="EMBL" id="DF143885">
    <property type="protein sequence ID" value="GAA41148.1"/>
    <property type="molecule type" value="Genomic_DNA"/>
</dbReference>
<feature type="region of interest" description="Disordered" evidence="7">
    <location>
        <begin position="106"/>
        <end position="128"/>
    </location>
</feature>
<feature type="domain" description="C2H2-type" evidence="8">
    <location>
        <begin position="185"/>
        <end position="213"/>
    </location>
</feature>
<dbReference type="Pfam" id="PF00096">
    <property type="entry name" value="zf-C2H2"/>
    <property type="match status" value="4"/>
</dbReference>
<evidence type="ECO:0000256" key="3">
    <source>
        <dbReference type="ARBA" id="ARBA00022771"/>
    </source>
</evidence>
<organism evidence="9 10">
    <name type="scientific">Clonorchis sinensis</name>
    <name type="common">Chinese liver fluke</name>
    <dbReference type="NCBI Taxonomy" id="79923"/>
    <lineage>
        <taxon>Eukaryota</taxon>
        <taxon>Metazoa</taxon>
        <taxon>Spiralia</taxon>
        <taxon>Lophotrochozoa</taxon>
        <taxon>Platyhelminthes</taxon>
        <taxon>Trematoda</taxon>
        <taxon>Digenea</taxon>
        <taxon>Opisthorchiida</taxon>
        <taxon>Opisthorchiata</taxon>
        <taxon>Opisthorchiidae</taxon>
        <taxon>Clonorchis</taxon>
    </lineage>
</organism>
<dbReference type="PROSITE" id="PS50157">
    <property type="entry name" value="ZINC_FINGER_C2H2_2"/>
    <property type="match status" value="5"/>
</dbReference>
<dbReference type="InterPro" id="IPR036236">
    <property type="entry name" value="Znf_C2H2_sf"/>
</dbReference>
<protein>
    <submittedName>
        <fullName evidence="9">Zinc finger protein 271</fullName>
    </submittedName>
</protein>